<keyword evidence="1" id="KW-0418">Kinase</keyword>
<keyword evidence="1" id="KW-0808">Transferase</keyword>
<reference evidence="1 2" key="1">
    <citation type="submission" date="2017-12" db="EMBL/GenBank/DDBJ databases">
        <title>Anaerobic carbon monoxide metabolism by Pleomorphomonas carboxyditropha sp. nov., a new mesophilic hydrogenogenic carboxidotroph.</title>
        <authorList>
            <person name="Esquivel-Elizondo S."/>
            <person name="Krajmalnik-Brown R."/>
        </authorList>
    </citation>
    <scope>NUCLEOTIDE SEQUENCE [LARGE SCALE GENOMIC DNA]</scope>
    <source>
        <strain evidence="1 2">R5-392</strain>
    </source>
</reference>
<evidence type="ECO:0000313" key="1">
    <source>
        <dbReference type="EMBL" id="PKR88338.1"/>
    </source>
</evidence>
<gene>
    <name evidence="1" type="ORF">CXZ10_15070</name>
</gene>
<dbReference type="RefSeq" id="WP_101290180.1">
    <property type="nucleotide sequence ID" value="NZ_FOUQ01000008.1"/>
</dbReference>
<proteinExistence type="predicted"/>
<comment type="caution">
    <text evidence="1">The sequence shown here is derived from an EMBL/GenBank/DDBJ whole genome shotgun (WGS) entry which is preliminary data.</text>
</comment>
<dbReference type="EMBL" id="PJNW01000012">
    <property type="protein sequence ID" value="PKR88338.1"/>
    <property type="molecule type" value="Genomic_DNA"/>
</dbReference>
<evidence type="ECO:0000313" key="2">
    <source>
        <dbReference type="Proteomes" id="UP000233491"/>
    </source>
</evidence>
<dbReference type="InterPro" id="IPR006748">
    <property type="entry name" value="NH2Glyco/OHUrea_AB-resist_kin"/>
</dbReference>
<dbReference type="Pfam" id="PF04655">
    <property type="entry name" value="APH_6_hur"/>
    <property type="match status" value="1"/>
</dbReference>
<sequence>MTTPPPTLADAMARWSLAAPAFVTETASSVIYRVAYANHGPAALKLLKPGAGDDEARGGALLAWYGGHGAARVFGLAPDAVLMEWLPGKTLGDLARAGRDDLATSILVDVVERLHARRATPPPELTPLRRRFASLFRTDPRRWRADARPLVARAAAVAEGLLDADTSTQPLHGDIHHDNILGTGETWAAIDPKGLIGDPAYDYANSFQNPERAEALVLDPARVARHATALAERTGIARRHLLAWAVAHTALSGAWNIEDDNPFAHQAAMLALLLPIYEAG</sequence>
<organism evidence="1 2">
    <name type="scientific">Pleomorphomonas diazotrophica</name>
    <dbReference type="NCBI Taxonomy" id="1166257"/>
    <lineage>
        <taxon>Bacteria</taxon>
        <taxon>Pseudomonadati</taxon>
        <taxon>Pseudomonadota</taxon>
        <taxon>Alphaproteobacteria</taxon>
        <taxon>Hyphomicrobiales</taxon>
        <taxon>Pleomorphomonadaceae</taxon>
        <taxon>Pleomorphomonas</taxon>
    </lineage>
</organism>
<name>A0A1I4UNL8_9HYPH</name>
<accession>A0A1I4UNL8</accession>
<dbReference type="Proteomes" id="UP000233491">
    <property type="component" value="Unassembled WGS sequence"/>
</dbReference>
<dbReference type="Gene3D" id="3.90.1200.10">
    <property type="match status" value="1"/>
</dbReference>
<dbReference type="GO" id="GO:0016773">
    <property type="term" value="F:phosphotransferase activity, alcohol group as acceptor"/>
    <property type="evidence" value="ECO:0007669"/>
    <property type="project" value="InterPro"/>
</dbReference>
<protein>
    <submittedName>
        <fullName evidence="1">3'-kinase</fullName>
    </submittedName>
</protein>
<dbReference type="GO" id="GO:0016301">
    <property type="term" value="F:kinase activity"/>
    <property type="evidence" value="ECO:0007669"/>
    <property type="project" value="UniProtKB-KW"/>
</dbReference>
<dbReference type="AlphaFoldDB" id="A0A1I4UNL8"/>
<dbReference type="InterPro" id="IPR011009">
    <property type="entry name" value="Kinase-like_dom_sf"/>
</dbReference>
<dbReference type="OrthoDB" id="3638028at2"/>
<keyword evidence="2" id="KW-1185">Reference proteome</keyword>
<dbReference type="SUPFAM" id="SSF56112">
    <property type="entry name" value="Protein kinase-like (PK-like)"/>
    <property type="match status" value="1"/>
</dbReference>
<dbReference type="GO" id="GO:0019748">
    <property type="term" value="P:secondary metabolic process"/>
    <property type="evidence" value="ECO:0007669"/>
    <property type="project" value="InterPro"/>
</dbReference>